<dbReference type="Proteomes" id="UP000294980">
    <property type="component" value="Unassembled WGS sequence"/>
</dbReference>
<dbReference type="AlphaFoldDB" id="A0A4R2KSH8"/>
<dbReference type="EMBL" id="SLWX01000003">
    <property type="protein sequence ID" value="TCO77311.1"/>
    <property type="molecule type" value="Genomic_DNA"/>
</dbReference>
<reference evidence="1 2" key="1">
    <citation type="submission" date="2019-03" db="EMBL/GenBank/DDBJ databases">
        <title>Genomic Encyclopedia of Type Strains, Phase IV (KMG-IV): sequencing the most valuable type-strain genomes for metagenomic binning, comparative biology and taxonomic classification.</title>
        <authorList>
            <person name="Goeker M."/>
        </authorList>
    </citation>
    <scope>NUCLEOTIDE SEQUENCE [LARGE SCALE GENOMIC DNA]</scope>
    <source>
        <strain evidence="1 2">DSM 23344</strain>
    </source>
</reference>
<gene>
    <name evidence="1" type="ORF">EV688_103328</name>
</gene>
<evidence type="ECO:0000313" key="2">
    <source>
        <dbReference type="Proteomes" id="UP000294980"/>
    </source>
</evidence>
<evidence type="ECO:0000313" key="1">
    <source>
        <dbReference type="EMBL" id="TCO77311.1"/>
    </source>
</evidence>
<accession>A0A4R2KSH8</accession>
<protein>
    <submittedName>
        <fullName evidence="1">Uncharacterized protein</fullName>
    </submittedName>
</protein>
<comment type="caution">
    <text evidence="1">The sequence shown here is derived from an EMBL/GenBank/DDBJ whole genome shotgun (WGS) entry which is preliminary data.</text>
</comment>
<proteinExistence type="predicted"/>
<organism evidence="1 2">
    <name type="scientific">Chromatocurvus halotolerans</name>
    <dbReference type="NCBI Taxonomy" id="1132028"/>
    <lineage>
        <taxon>Bacteria</taxon>
        <taxon>Pseudomonadati</taxon>
        <taxon>Pseudomonadota</taxon>
        <taxon>Gammaproteobacteria</taxon>
        <taxon>Cellvibrionales</taxon>
        <taxon>Halieaceae</taxon>
        <taxon>Chromatocurvus</taxon>
    </lineage>
</organism>
<keyword evidence="2" id="KW-1185">Reference proteome</keyword>
<sequence length="197" mass="21636">MIDRCVERGPERRCQQIPEQPEFAYPIRLRKVGWPYHFSAVVASSEATLRTPNAVVTKNSTDLGRGFRWLAARRASAGAHVTTSLRLPVTRAASGCGKVGASLQAVTHLAIRLYWRAGYRRSMSPSSATVADCGVDWCRAKNQSAPLSATKRFLSQSAHQRHQSVRYLIVLAVRAHASLRVLPSRAFDGLCVGHSAL</sequence>
<name>A0A4R2KSH8_9GAMM</name>